<evidence type="ECO:0000313" key="2">
    <source>
        <dbReference type="EMBL" id="CAH1797828.1"/>
    </source>
</evidence>
<dbReference type="Proteomes" id="UP000749559">
    <property type="component" value="Unassembled WGS sequence"/>
</dbReference>
<feature type="compositionally biased region" description="Polar residues" evidence="1">
    <location>
        <begin position="66"/>
        <end position="85"/>
    </location>
</feature>
<protein>
    <submittedName>
        <fullName evidence="2">Uncharacterized protein</fullName>
    </submittedName>
</protein>
<organism evidence="2 3">
    <name type="scientific">Owenia fusiformis</name>
    <name type="common">Polychaete worm</name>
    <dbReference type="NCBI Taxonomy" id="6347"/>
    <lineage>
        <taxon>Eukaryota</taxon>
        <taxon>Metazoa</taxon>
        <taxon>Spiralia</taxon>
        <taxon>Lophotrochozoa</taxon>
        <taxon>Annelida</taxon>
        <taxon>Polychaeta</taxon>
        <taxon>Sedentaria</taxon>
        <taxon>Canalipalpata</taxon>
        <taxon>Sabellida</taxon>
        <taxon>Oweniida</taxon>
        <taxon>Oweniidae</taxon>
        <taxon>Owenia</taxon>
    </lineage>
</organism>
<accession>A0A8S4PX29</accession>
<name>A0A8S4PX29_OWEFU</name>
<reference evidence="2" key="1">
    <citation type="submission" date="2022-03" db="EMBL/GenBank/DDBJ databases">
        <authorList>
            <person name="Martin C."/>
        </authorList>
    </citation>
    <scope>NUCLEOTIDE SEQUENCE</scope>
</reference>
<gene>
    <name evidence="2" type="ORF">OFUS_LOCUS22045</name>
</gene>
<dbReference type="AlphaFoldDB" id="A0A8S4PX29"/>
<feature type="region of interest" description="Disordered" evidence="1">
    <location>
        <begin position="66"/>
        <end position="91"/>
    </location>
</feature>
<dbReference type="EMBL" id="CAIIXF020000010">
    <property type="protein sequence ID" value="CAH1797828.1"/>
    <property type="molecule type" value="Genomic_DNA"/>
</dbReference>
<evidence type="ECO:0000313" key="3">
    <source>
        <dbReference type="Proteomes" id="UP000749559"/>
    </source>
</evidence>
<evidence type="ECO:0000256" key="1">
    <source>
        <dbReference type="SAM" id="MobiDB-lite"/>
    </source>
</evidence>
<sequence length="102" mass="11550">MVIYINISHDALLWKGNFHWPPEQVDYSERKSGDCKVKGHDPLVSLVEDYIIAYSIILAEDLPNKISTNSDKTSVNPDKNDSFSPSDIPPALEHSYMIQSMQ</sequence>
<keyword evidence="3" id="KW-1185">Reference proteome</keyword>
<comment type="caution">
    <text evidence="2">The sequence shown here is derived from an EMBL/GenBank/DDBJ whole genome shotgun (WGS) entry which is preliminary data.</text>
</comment>
<proteinExistence type="predicted"/>